<evidence type="ECO:0000256" key="1">
    <source>
        <dbReference type="SAM" id="MobiDB-lite"/>
    </source>
</evidence>
<feature type="compositionally biased region" description="Gly residues" evidence="1">
    <location>
        <begin position="237"/>
        <end position="251"/>
    </location>
</feature>
<feature type="compositionally biased region" description="Low complexity" evidence="1">
    <location>
        <begin position="164"/>
        <end position="177"/>
    </location>
</feature>
<evidence type="ECO:0000313" key="2">
    <source>
        <dbReference type="EMBL" id="QFG74240.1"/>
    </source>
</evidence>
<feature type="compositionally biased region" description="Basic and acidic residues" evidence="1">
    <location>
        <begin position="178"/>
        <end position="187"/>
    </location>
</feature>
<protein>
    <submittedName>
        <fullName evidence="2">Uncharacterized protein</fullName>
    </submittedName>
</protein>
<feature type="compositionally biased region" description="Basic and acidic residues" evidence="1">
    <location>
        <begin position="194"/>
        <end position="227"/>
    </location>
</feature>
<name>A0A5J6VJX5_9VIRU</name>
<organism evidence="2">
    <name type="scientific">Megaviridae environmental sample</name>
    <dbReference type="NCBI Taxonomy" id="1737588"/>
    <lineage>
        <taxon>Viruses</taxon>
        <taxon>Varidnaviria</taxon>
        <taxon>Bamfordvirae</taxon>
        <taxon>Nucleocytoviricota</taxon>
        <taxon>Megaviricetes</taxon>
        <taxon>Imitervirales</taxon>
        <taxon>Mimiviridae</taxon>
        <taxon>environmental samples</taxon>
    </lineage>
</organism>
<reference evidence="2" key="1">
    <citation type="journal article" date="2019" name="Philos. Trans. R. Soc. Lond., B, Biol. Sci.">
        <title>Targeted metagenomic recovery of four divergent viruses reveals shared and distinctive characteristics of giant viruses of marine eukaryotes.</title>
        <authorList>
            <person name="Needham D.M."/>
            <person name="Poirier C."/>
            <person name="Hehenberger E."/>
            <person name="Jimenez V."/>
            <person name="Swalwell J.E."/>
            <person name="Santoro A.E."/>
            <person name="Worden A.Z."/>
        </authorList>
    </citation>
    <scope>NUCLEOTIDE SEQUENCE</scope>
    <source>
        <strain evidence="2">MPacV-611</strain>
    </source>
</reference>
<feature type="region of interest" description="Disordered" evidence="1">
    <location>
        <begin position="38"/>
        <end position="277"/>
    </location>
</feature>
<dbReference type="EMBL" id="MN448284">
    <property type="protein sequence ID" value="QFG74240.1"/>
    <property type="molecule type" value="Genomic_DNA"/>
</dbReference>
<sequence>MRSAPCLGRSNAAVRCNRPNDISFSWLSLSLRKQDLHRGHAAGTRPGTGRTRAVVHPARGRQGSPPSPPRGGRARARRQLPGVGGGLALRSGPAARCIRPGADAREVDGHPPGPQSDRPAAAGQGPLADAGRNPLLCPHERRVDPDEGSPQAAHRGAGGDADPAATRAGTRSRAGTRAGDHIADPGDRCAAPVDARRRGEASERHADMPVERHLPHPDRRAGAEVDAPRGPTPAPGTGTGTGTGTRPGTGPGRARTVLTPQGAHTRDASISVRSRLS</sequence>
<accession>A0A5J6VJX5</accession>
<proteinExistence type="predicted"/>